<dbReference type="EMBL" id="PFFQ01000026">
    <property type="protein sequence ID" value="PIW17210.1"/>
    <property type="molecule type" value="Genomic_DNA"/>
</dbReference>
<reference evidence="3 4" key="1">
    <citation type="submission" date="2017-09" db="EMBL/GenBank/DDBJ databases">
        <title>Depth-based differentiation of microbial function through sediment-hosted aquifers and enrichment of novel symbionts in the deep terrestrial subsurface.</title>
        <authorList>
            <person name="Probst A.J."/>
            <person name="Ladd B."/>
            <person name="Jarett J.K."/>
            <person name="Geller-Mcgrath D.E."/>
            <person name="Sieber C.M."/>
            <person name="Emerson J.B."/>
            <person name="Anantharaman K."/>
            <person name="Thomas B.C."/>
            <person name="Malmstrom R."/>
            <person name="Stieglmeier M."/>
            <person name="Klingl A."/>
            <person name="Woyke T."/>
            <person name="Ryan C.M."/>
            <person name="Banfield J.F."/>
        </authorList>
    </citation>
    <scope>NUCLEOTIDE SEQUENCE [LARGE SCALE GENOMIC DNA]</scope>
    <source>
        <strain evidence="3">CG17_big_fil_post_rev_8_21_14_2_50_48_46</strain>
    </source>
</reference>
<gene>
    <name evidence="3" type="ORF">COW36_09570</name>
</gene>
<keyword evidence="2" id="KW-1133">Transmembrane helix</keyword>
<protein>
    <submittedName>
        <fullName evidence="3">Uncharacterized protein</fullName>
    </submittedName>
</protein>
<organism evidence="3 4">
    <name type="scientific">bacterium (Candidatus Blackallbacteria) CG17_big_fil_post_rev_8_21_14_2_50_48_46</name>
    <dbReference type="NCBI Taxonomy" id="2014261"/>
    <lineage>
        <taxon>Bacteria</taxon>
        <taxon>Candidatus Blackallbacteria</taxon>
    </lineage>
</organism>
<evidence type="ECO:0000313" key="4">
    <source>
        <dbReference type="Proteomes" id="UP000231019"/>
    </source>
</evidence>
<keyword evidence="2" id="KW-0472">Membrane</keyword>
<feature type="region of interest" description="Disordered" evidence="1">
    <location>
        <begin position="1"/>
        <end position="34"/>
    </location>
</feature>
<sequence>MSEEKQSSEISESQPEVQAETETKSKPEKQKPTKKGGKLKWILASLLVLLLGVAGGLASFQVMQFKAKAEGLALGYAEAAVTAYQMDRYARPLPDRIFENGPYRVETKTHGTPPQLHISVRDRYLNMTHYELDRQFDVSGRPTPPPNEGQER</sequence>
<evidence type="ECO:0000256" key="1">
    <source>
        <dbReference type="SAM" id="MobiDB-lite"/>
    </source>
</evidence>
<feature type="transmembrane region" description="Helical" evidence="2">
    <location>
        <begin position="41"/>
        <end position="60"/>
    </location>
</feature>
<evidence type="ECO:0000256" key="2">
    <source>
        <dbReference type="SAM" id="Phobius"/>
    </source>
</evidence>
<feature type="compositionally biased region" description="Basic and acidic residues" evidence="1">
    <location>
        <begin position="21"/>
        <end position="31"/>
    </location>
</feature>
<evidence type="ECO:0000313" key="3">
    <source>
        <dbReference type="EMBL" id="PIW17210.1"/>
    </source>
</evidence>
<name>A0A2M7G6F6_9BACT</name>
<accession>A0A2M7G6F6</accession>
<feature type="compositionally biased region" description="Low complexity" evidence="1">
    <location>
        <begin position="8"/>
        <end position="20"/>
    </location>
</feature>
<keyword evidence="2" id="KW-0812">Transmembrane</keyword>
<dbReference type="AlphaFoldDB" id="A0A2M7G6F6"/>
<comment type="caution">
    <text evidence="3">The sequence shown here is derived from an EMBL/GenBank/DDBJ whole genome shotgun (WGS) entry which is preliminary data.</text>
</comment>
<proteinExistence type="predicted"/>
<dbReference type="Proteomes" id="UP000231019">
    <property type="component" value="Unassembled WGS sequence"/>
</dbReference>